<proteinExistence type="predicted"/>
<dbReference type="SUPFAM" id="SSF46689">
    <property type="entry name" value="Homeodomain-like"/>
    <property type="match status" value="2"/>
</dbReference>
<dbReference type="InterPro" id="IPR009057">
    <property type="entry name" value="Homeodomain-like_sf"/>
</dbReference>
<evidence type="ECO:0000256" key="1">
    <source>
        <dbReference type="ARBA" id="ARBA00023015"/>
    </source>
</evidence>
<dbReference type="GO" id="GO:0003700">
    <property type="term" value="F:DNA-binding transcription factor activity"/>
    <property type="evidence" value="ECO:0007669"/>
    <property type="project" value="InterPro"/>
</dbReference>
<gene>
    <name evidence="6" type="ORF">BSK65_11500</name>
</gene>
<dbReference type="PROSITE" id="PS01124">
    <property type="entry name" value="HTH_ARAC_FAMILY_2"/>
    <property type="match status" value="1"/>
</dbReference>
<dbReference type="Gene3D" id="1.10.10.60">
    <property type="entry name" value="Homeodomain-like"/>
    <property type="match status" value="2"/>
</dbReference>
<dbReference type="PANTHER" id="PTHR43280">
    <property type="entry name" value="ARAC-FAMILY TRANSCRIPTIONAL REGULATOR"/>
    <property type="match status" value="1"/>
</dbReference>
<evidence type="ECO:0000259" key="4">
    <source>
        <dbReference type="PROSITE" id="PS01124"/>
    </source>
</evidence>
<evidence type="ECO:0000313" key="6">
    <source>
        <dbReference type="EMBL" id="OME70546.1"/>
    </source>
</evidence>
<keyword evidence="3" id="KW-0804">Transcription</keyword>
<keyword evidence="1" id="KW-0805">Transcription regulation</keyword>
<protein>
    <recommendedName>
        <fullName evidence="8">HTH araC/xylS-type domain-containing protein</fullName>
    </recommendedName>
</protein>
<feature type="domain" description="HTH araC/xylS-type" evidence="4">
    <location>
        <begin position="192"/>
        <end position="290"/>
    </location>
</feature>
<sequence length="560" mass="64213">MRLLYISSFNSLMIWKGAGMKLSNNNLVHRIYMLKEAGKRQCGGGHISNLQMAQSPLFLTPIEATVLITIEGETVALKIGEILFLSAGATYHINTPLETVISVLAISYEVYGLSNSTEQELVYGLCREFFPVNGILPVRTTNKITRLFSELEDVAANNLEAQADRIQSLLYQLHQLVVETDTEADITDSSYFRMLSYIHQNIQKEITREMMSRMMGFNPRYFSVWFRKQTGWSLTEYVAHLRVNKAKKYLMSSQATIQQISQKVGYSDGLYLSRKFKQVTGMTPTDFRLRPKPKRIVALQFFGDLLALGVKPVAVEKDVMNYSLLLQPELADVRSFELQGCSAEADLSGLEADIVIAPTYLSPRQLKWMEKLGPLVTVECDEMDRLEQIRLFGRLLGEEERAEAWIRHYHLKIDLAKQRLTSLIESGETVAVYEIRQDNSIYIWNHTARGVYNLYPMLGLAPPDKVRSDVLERNDHLCISLSELPIYAADHMFVVVSGREDWMLRTRKRISKSVVWRNLPAFRNERIYYLKLEEFWGSEGLALERQLEIQTDLLIGHKLS</sequence>
<comment type="caution">
    <text evidence="6">The sequence shown here is derived from an EMBL/GenBank/DDBJ whole genome shotgun (WGS) entry which is preliminary data.</text>
</comment>
<feature type="domain" description="Fe/B12 periplasmic-binding" evidence="5">
    <location>
        <begin position="295"/>
        <end position="558"/>
    </location>
</feature>
<dbReference type="SMART" id="SM00342">
    <property type="entry name" value="HTH_ARAC"/>
    <property type="match status" value="1"/>
</dbReference>
<dbReference type="InterPro" id="IPR018062">
    <property type="entry name" value="HTH_AraC-typ_CS"/>
</dbReference>
<dbReference type="SUPFAM" id="SSF53807">
    <property type="entry name" value="Helical backbone' metal receptor"/>
    <property type="match status" value="1"/>
</dbReference>
<organism evidence="6 7">
    <name type="scientific">Paenibacillus odorifer</name>
    <dbReference type="NCBI Taxonomy" id="189426"/>
    <lineage>
        <taxon>Bacteria</taxon>
        <taxon>Bacillati</taxon>
        <taxon>Bacillota</taxon>
        <taxon>Bacilli</taxon>
        <taxon>Bacillales</taxon>
        <taxon>Paenibacillaceae</taxon>
        <taxon>Paenibacillus</taxon>
    </lineage>
</organism>
<dbReference type="GO" id="GO:0043565">
    <property type="term" value="F:sequence-specific DNA binding"/>
    <property type="evidence" value="ECO:0007669"/>
    <property type="project" value="InterPro"/>
</dbReference>
<accession>A0A1R0ZI55</accession>
<dbReference type="PANTHER" id="PTHR43280:SF28">
    <property type="entry name" value="HTH-TYPE TRANSCRIPTIONAL ACTIVATOR RHAS"/>
    <property type="match status" value="1"/>
</dbReference>
<dbReference type="Gene3D" id="3.40.50.1980">
    <property type="entry name" value="Nitrogenase molybdenum iron protein domain"/>
    <property type="match status" value="2"/>
</dbReference>
<dbReference type="EMBL" id="MPTW01000005">
    <property type="protein sequence ID" value="OME70546.1"/>
    <property type="molecule type" value="Genomic_DNA"/>
</dbReference>
<evidence type="ECO:0000313" key="7">
    <source>
        <dbReference type="Proteomes" id="UP000187425"/>
    </source>
</evidence>
<dbReference type="PROSITE" id="PS50983">
    <property type="entry name" value="FE_B12_PBP"/>
    <property type="match status" value="1"/>
</dbReference>
<dbReference type="Pfam" id="PF12833">
    <property type="entry name" value="HTH_18"/>
    <property type="match status" value="1"/>
</dbReference>
<evidence type="ECO:0000256" key="2">
    <source>
        <dbReference type="ARBA" id="ARBA00023125"/>
    </source>
</evidence>
<keyword evidence="2" id="KW-0238">DNA-binding</keyword>
<dbReference type="InterPro" id="IPR018060">
    <property type="entry name" value="HTH_AraC"/>
</dbReference>
<dbReference type="AlphaFoldDB" id="A0A1R0ZI55"/>
<name>A0A1R0ZI55_9BACL</name>
<dbReference type="PROSITE" id="PS00041">
    <property type="entry name" value="HTH_ARAC_FAMILY_1"/>
    <property type="match status" value="1"/>
</dbReference>
<reference evidence="6 7" key="1">
    <citation type="submission" date="2016-11" db="EMBL/GenBank/DDBJ databases">
        <title>Paenibacillus species isolates.</title>
        <authorList>
            <person name="Beno S.M."/>
        </authorList>
    </citation>
    <scope>NUCLEOTIDE SEQUENCE [LARGE SCALE GENOMIC DNA]</scope>
    <source>
        <strain evidence="6 7">FSL H7-0443</strain>
    </source>
</reference>
<evidence type="ECO:0008006" key="8">
    <source>
        <dbReference type="Google" id="ProtNLM"/>
    </source>
</evidence>
<dbReference type="Pfam" id="PF01497">
    <property type="entry name" value="Peripla_BP_2"/>
    <property type="match status" value="1"/>
</dbReference>
<dbReference type="InterPro" id="IPR002491">
    <property type="entry name" value="ABC_transptr_periplasmic_BD"/>
</dbReference>
<dbReference type="RefSeq" id="WP_076284525.1">
    <property type="nucleotide sequence ID" value="NZ_MPTW01000005.1"/>
</dbReference>
<evidence type="ECO:0000259" key="5">
    <source>
        <dbReference type="PROSITE" id="PS50983"/>
    </source>
</evidence>
<evidence type="ECO:0000256" key="3">
    <source>
        <dbReference type="ARBA" id="ARBA00023163"/>
    </source>
</evidence>
<dbReference type="OrthoDB" id="2536188at2"/>
<dbReference type="Proteomes" id="UP000187425">
    <property type="component" value="Unassembled WGS sequence"/>
</dbReference>